<reference evidence="1 2" key="1">
    <citation type="submission" date="2017-12" db="EMBL/GenBank/DDBJ databases">
        <title>Anaerobic carbon monoxide metabolism by Pleomorphomonas carboxyditropha sp. nov., a new mesophilic hydrogenogenic carboxidotroph.</title>
        <authorList>
            <person name="Esquivel-Elizondo S."/>
            <person name="Krajmalnik-Brown R."/>
        </authorList>
    </citation>
    <scope>NUCLEOTIDE SEQUENCE [LARGE SCALE GENOMIC DNA]</scope>
    <source>
        <strain evidence="1 2">R5-392</strain>
    </source>
</reference>
<sequence>MDFPACQTAWTPSFGAVQYQMISATKPMGKNIDRIWNHPLRLMSCSPLVAGGFLRLMDL</sequence>
<gene>
    <name evidence="1" type="ORF">CXZ10_19780</name>
</gene>
<organism evidence="1 2">
    <name type="scientific">Pleomorphomonas diazotrophica</name>
    <dbReference type="NCBI Taxonomy" id="1166257"/>
    <lineage>
        <taxon>Bacteria</taxon>
        <taxon>Pseudomonadati</taxon>
        <taxon>Pseudomonadota</taxon>
        <taxon>Alphaproteobacteria</taxon>
        <taxon>Hyphomicrobiales</taxon>
        <taxon>Pleomorphomonadaceae</taxon>
        <taxon>Pleomorphomonas</taxon>
    </lineage>
</organism>
<dbReference type="EMBL" id="PJNW01000018">
    <property type="protein sequence ID" value="PKR87446.1"/>
    <property type="molecule type" value="Genomic_DNA"/>
</dbReference>
<evidence type="ECO:0000313" key="1">
    <source>
        <dbReference type="EMBL" id="PKR87446.1"/>
    </source>
</evidence>
<dbReference type="AlphaFoldDB" id="A0A2N3LS40"/>
<dbReference type="Proteomes" id="UP000233491">
    <property type="component" value="Unassembled WGS sequence"/>
</dbReference>
<comment type="caution">
    <text evidence="1">The sequence shown here is derived from an EMBL/GenBank/DDBJ whole genome shotgun (WGS) entry which is preliminary data.</text>
</comment>
<keyword evidence="2" id="KW-1185">Reference proteome</keyword>
<name>A0A2N3LS40_9HYPH</name>
<protein>
    <submittedName>
        <fullName evidence="1">Uncharacterized protein</fullName>
    </submittedName>
</protein>
<evidence type="ECO:0000313" key="2">
    <source>
        <dbReference type="Proteomes" id="UP000233491"/>
    </source>
</evidence>
<accession>A0A2N3LS40</accession>
<proteinExistence type="predicted"/>